<dbReference type="InterPro" id="IPR026044">
    <property type="entry name" value="MltA"/>
</dbReference>
<dbReference type="CDD" id="cd14668">
    <property type="entry name" value="mlta_B"/>
    <property type="match status" value="1"/>
</dbReference>
<evidence type="ECO:0000313" key="9">
    <source>
        <dbReference type="Proteomes" id="UP000316473"/>
    </source>
</evidence>
<dbReference type="KEGG" id="nst:Nstercoris_00113"/>
<dbReference type="EMBL" id="AP019755">
    <property type="protein sequence ID" value="BBL33887.1"/>
    <property type="molecule type" value="Genomic_DNA"/>
</dbReference>
<organism evidence="8 9">
    <name type="scientific">Nitrosomonas stercoris</name>
    <dbReference type="NCBI Taxonomy" id="1444684"/>
    <lineage>
        <taxon>Bacteria</taxon>
        <taxon>Pseudomonadati</taxon>
        <taxon>Pseudomonadota</taxon>
        <taxon>Betaproteobacteria</taxon>
        <taxon>Nitrosomonadales</taxon>
        <taxon>Nitrosomonadaceae</taxon>
        <taxon>Nitrosomonas</taxon>
    </lineage>
</organism>
<dbReference type="Proteomes" id="UP000316473">
    <property type="component" value="Chromosome"/>
</dbReference>
<dbReference type="GO" id="GO:0008933">
    <property type="term" value="F:peptidoglycan lytic transglycosylase activity"/>
    <property type="evidence" value="ECO:0007669"/>
    <property type="project" value="TreeGrafter"/>
</dbReference>
<dbReference type="InterPro" id="IPR036908">
    <property type="entry name" value="RlpA-like_sf"/>
</dbReference>
<feature type="domain" description="Lytic transglycosylase MltA" evidence="7">
    <location>
        <begin position="161"/>
        <end position="318"/>
    </location>
</feature>
<evidence type="ECO:0000256" key="2">
    <source>
        <dbReference type="ARBA" id="ARBA00012587"/>
    </source>
</evidence>
<keyword evidence="9" id="KW-1185">Reference proteome</keyword>
<dbReference type="InterPro" id="IPR005300">
    <property type="entry name" value="MltA_B"/>
</dbReference>
<dbReference type="EC" id="4.2.2.n1" evidence="2"/>
<evidence type="ECO:0000313" key="8">
    <source>
        <dbReference type="EMBL" id="BBL33887.1"/>
    </source>
</evidence>
<dbReference type="GO" id="GO:0019867">
    <property type="term" value="C:outer membrane"/>
    <property type="evidence" value="ECO:0007669"/>
    <property type="project" value="InterPro"/>
</dbReference>
<dbReference type="InterPro" id="IPR010611">
    <property type="entry name" value="3D_dom"/>
</dbReference>
<dbReference type="CDD" id="cd14485">
    <property type="entry name" value="mltA_like_LT_A"/>
    <property type="match status" value="1"/>
</dbReference>
<dbReference type="GO" id="GO:0004553">
    <property type="term" value="F:hydrolase activity, hydrolyzing O-glycosyl compounds"/>
    <property type="evidence" value="ECO:0007669"/>
    <property type="project" value="InterPro"/>
</dbReference>
<evidence type="ECO:0000259" key="7">
    <source>
        <dbReference type="SMART" id="SM00925"/>
    </source>
</evidence>
<dbReference type="PANTHER" id="PTHR30124:SF0">
    <property type="entry name" value="MEMBRANE-BOUND LYTIC MUREIN TRANSGLYCOSYLASE A"/>
    <property type="match status" value="1"/>
</dbReference>
<dbReference type="GO" id="GO:0071555">
    <property type="term" value="P:cell wall organization"/>
    <property type="evidence" value="ECO:0007669"/>
    <property type="project" value="UniProtKB-KW"/>
</dbReference>
<dbReference type="Pfam" id="PF03562">
    <property type="entry name" value="MltA"/>
    <property type="match status" value="1"/>
</dbReference>
<feature type="region of interest" description="Disordered" evidence="6">
    <location>
        <begin position="37"/>
        <end position="69"/>
    </location>
</feature>
<keyword evidence="3" id="KW-0456">Lyase</keyword>
<dbReference type="SMART" id="SM00925">
    <property type="entry name" value="MltA"/>
    <property type="match status" value="1"/>
</dbReference>
<dbReference type="Gene3D" id="2.40.240.50">
    <property type="entry name" value="Barwin-like endoglucanases"/>
    <property type="match status" value="1"/>
</dbReference>
<accession>A0A4Y1YM32</accession>
<proteinExistence type="predicted"/>
<dbReference type="PIRSF" id="PIRSF019422">
    <property type="entry name" value="MltA"/>
    <property type="match status" value="1"/>
</dbReference>
<dbReference type="AlphaFoldDB" id="A0A4Y1YM32"/>
<evidence type="ECO:0000256" key="6">
    <source>
        <dbReference type="SAM" id="MobiDB-lite"/>
    </source>
</evidence>
<evidence type="ECO:0000256" key="1">
    <source>
        <dbReference type="ARBA" id="ARBA00001420"/>
    </source>
</evidence>
<reference evidence="8 9" key="1">
    <citation type="submission" date="2019-06" db="EMBL/GenBank/DDBJ databases">
        <title>Nitrosomonas stercoris KYUHI-S whole genome shotgun sequence.</title>
        <authorList>
            <person name="Nakagawa T."/>
            <person name="Tsuchiya Y."/>
            <person name="Takahashi R."/>
        </authorList>
    </citation>
    <scope>NUCLEOTIDE SEQUENCE [LARGE SCALE GENOMIC DNA]</scope>
    <source>
        <strain evidence="8 9">KYUHI-S</strain>
    </source>
</reference>
<feature type="compositionally biased region" description="Polar residues" evidence="6">
    <location>
        <begin position="37"/>
        <end position="52"/>
    </location>
</feature>
<gene>
    <name evidence="8" type="ORF">Nstercoris_00113</name>
</gene>
<dbReference type="GO" id="GO:0009254">
    <property type="term" value="P:peptidoglycan turnover"/>
    <property type="evidence" value="ECO:0007669"/>
    <property type="project" value="InterPro"/>
</dbReference>
<dbReference type="Gene3D" id="2.40.40.10">
    <property type="entry name" value="RlpA-like domain"/>
    <property type="match status" value="1"/>
</dbReference>
<evidence type="ECO:0000256" key="4">
    <source>
        <dbReference type="ARBA" id="ARBA00023316"/>
    </source>
</evidence>
<evidence type="ECO:0000256" key="5">
    <source>
        <dbReference type="ARBA" id="ARBA00030918"/>
    </source>
</evidence>
<dbReference type="SUPFAM" id="SSF50685">
    <property type="entry name" value="Barwin-like endoglucanases"/>
    <property type="match status" value="1"/>
</dbReference>
<evidence type="ECO:0000256" key="3">
    <source>
        <dbReference type="ARBA" id="ARBA00023239"/>
    </source>
</evidence>
<dbReference type="Pfam" id="PF06725">
    <property type="entry name" value="3D"/>
    <property type="match status" value="1"/>
</dbReference>
<dbReference type="GO" id="GO:0009253">
    <property type="term" value="P:peptidoglycan catabolic process"/>
    <property type="evidence" value="ECO:0007669"/>
    <property type="project" value="TreeGrafter"/>
</dbReference>
<comment type="catalytic activity">
    <reaction evidence="1">
        <text>Exolytic cleavage of the (1-&gt;4)-beta-glycosidic linkage between N-acetylmuramic acid (MurNAc) and N-acetylglucosamine (GlcNAc) residues in peptidoglycan, from either the reducing or the non-reducing ends of the peptidoglycan chains, with concomitant formation of a 1,6-anhydrobond in the MurNAc residue.</text>
        <dbReference type="EC" id="4.2.2.n1"/>
    </reaction>
</comment>
<sequence>MFAENQYFNRNYLKTQWITLLLLILISSGLISCKTDTAPTKSVKPQSSTQTAAIPPSSPPLDPSQDSKDKINPKHLKAVSWSTLPDWQQDNPQLAWKAFLQSCQSLAQRSLWRTVCAQASAIKTTDEYAIRLFLEKHFTPYQVMNGDGTTTGLITGYYEPLLKGSRQYSPRFRYPLYSAPDDLLTVELAEMLPDTDQKSLRGRLEGKKILPYYTRAEIENNRDLLKGKELIWVEDEVELFFLQIQGSGRIILENGETVKIGYADNNGHPYRSIGKILIEQGELPAWQVSMQAIKQWGQQNPDKLKALLHQNARYIFFRELPANLAGPIGALGVPLTAGRSLAIDPKNIPLGAPIYLATTWPNTAKPLNRLMIAQDTGNAIKGNIRADFFWGHSPEAKTQAGKMKQKARMWVLLPKQSQK</sequence>
<keyword evidence="4" id="KW-0961">Cell wall biogenesis/degradation</keyword>
<dbReference type="PANTHER" id="PTHR30124">
    <property type="entry name" value="MEMBRANE-BOUND LYTIC MUREIN TRANSGLYCOSYLASE A"/>
    <property type="match status" value="1"/>
</dbReference>
<name>A0A4Y1YM32_9PROT</name>
<protein>
    <recommendedName>
        <fullName evidence="2">peptidoglycan lytic exotransglycosylase</fullName>
        <ecNumber evidence="2">4.2.2.n1</ecNumber>
    </recommendedName>
    <alternativeName>
        <fullName evidence="5">Murein hydrolase A</fullName>
    </alternativeName>
</protein>